<dbReference type="InterPro" id="IPR025319">
    <property type="entry name" value="DUF4224"/>
</dbReference>
<dbReference type="RefSeq" id="WP_137736070.1">
    <property type="nucleotide sequence ID" value="NZ_BJCL01000040.1"/>
</dbReference>
<evidence type="ECO:0000313" key="2">
    <source>
        <dbReference type="EMBL" id="GCL66368.1"/>
    </source>
</evidence>
<dbReference type="OrthoDB" id="8759286at2"/>
<sequence length="86" mass="9720">MSDLFLTHAELVDLTGFKAPHCQARWLTRNRWRFVLNRHREPKVARQHFADRMGCGDGTGATASHAHLINQAAAGEQPNFAALNRR</sequence>
<feature type="domain" description="DUF4224" evidence="1">
    <location>
        <begin position="5"/>
        <end position="48"/>
    </location>
</feature>
<dbReference type="AlphaFoldDB" id="A0A480B5L3"/>
<dbReference type="Pfam" id="PF13986">
    <property type="entry name" value="DUF4224"/>
    <property type="match status" value="1"/>
</dbReference>
<keyword evidence="3" id="KW-1185">Reference proteome</keyword>
<comment type="caution">
    <text evidence="2">The sequence shown here is derived from an EMBL/GenBank/DDBJ whole genome shotgun (WGS) entry which is preliminary data.</text>
</comment>
<evidence type="ECO:0000313" key="3">
    <source>
        <dbReference type="Proteomes" id="UP000301751"/>
    </source>
</evidence>
<gene>
    <name evidence="2" type="ORF">AQPW35_54490</name>
</gene>
<accession>A0A480B5L3</accession>
<dbReference type="EMBL" id="BJCL01000040">
    <property type="protein sequence ID" value="GCL66368.1"/>
    <property type="molecule type" value="Genomic_DNA"/>
</dbReference>
<protein>
    <recommendedName>
        <fullName evidence="1">DUF4224 domain-containing protein</fullName>
    </recommendedName>
</protein>
<reference evidence="3" key="1">
    <citation type="submission" date="2019-03" db="EMBL/GenBank/DDBJ databases">
        <title>Aquabacterium pictum sp.nov., the first bacteriochlorophyll a-containing freshwater bacterium in the genus Aquabacterium of the class Betaproteobacteria.</title>
        <authorList>
            <person name="Hirose S."/>
            <person name="Tank M."/>
            <person name="Hara E."/>
            <person name="Tamaki H."/>
            <person name="Takaichi S."/>
            <person name="Haruta S."/>
            <person name="Hanada S."/>
        </authorList>
    </citation>
    <scope>NUCLEOTIDE SEQUENCE [LARGE SCALE GENOMIC DNA]</scope>
    <source>
        <strain evidence="3">W35</strain>
    </source>
</reference>
<dbReference type="Proteomes" id="UP000301751">
    <property type="component" value="Unassembled WGS sequence"/>
</dbReference>
<organism evidence="2 3">
    <name type="scientific">Pseudaquabacterium pictum</name>
    <dbReference type="NCBI Taxonomy" id="2315236"/>
    <lineage>
        <taxon>Bacteria</taxon>
        <taxon>Pseudomonadati</taxon>
        <taxon>Pseudomonadota</taxon>
        <taxon>Betaproteobacteria</taxon>
        <taxon>Burkholderiales</taxon>
        <taxon>Sphaerotilaceae</taxon>
        <taxon>Pseudaquabacterium</taxon>
    </lineage>
</organism>
<evidence type="ECO:0000259" key="1">
    <source>
        <dbReference type="Pfam" id="PF13986"/>
    </source>
</evidence>
<proteinExistence type="predicted"/>
<name>A0A480B5L3_9BURK</name>